<proteinExistence type="predicted"/>
<gene>
    <name evidence="1" type="ORF">BTN85_1937</name>
</gene>
<organism evidence="1 2">
    <name type="scientific">Methanohalarchaeum thermophilum</name>
    <dbReference type="NCBI Taxonomy" id="1903181"/>
    <lineage>
        <taxon>Archaea</taxon>
        <taxon>Methanobacteriati</taxon>
        <taxon>Methanobacteriota</taxon>
        <taxon>Methanonatronarchaeia</taxon>
        <taxon>Methanonatronarchaeales</taxon>
        <taxon>Methanonatronarchaeaceae</taxon>
        <taxon>Candidatus Methanohalarchaeum</taxon>
    </lineage>
</organism>
<keyword evidence="2" id="KW-1185">Reference proteome</keyword>
<sequence length="165" mass="18698">MVDFLTPDFEVNEEFWNEYILEDGTKLKHKIILCKVLIPGIKEEGDLVVGTGTKRATTVFAPEEMKGEPRNSPIPPDEVEENIVDDDVGIKEKNEKWNSYKLKGELVEGIEINVKPAIAQILKTDLIDPVGEPVYKVNSETLTKINVPKEVKNKLQKELKKIKVE</sequence>
<protein>
    <submittedName>
        <fullName evidence="1">Uncharacterized protein</fullName>
    </submittedName>
</protein>
<comment type="caution">
    <text evidence="1">The sequence shown here is derived from an EMBL/GenBank/DDBJ whole genome shotgun (WGS) entry which is preliminary data.</text>
</comment>
<evidence type="ECO:0000313" key="2">
    <source>
        <dbReference type="Proteomes" id="UP000185744"/>
    </source>
</evidence>
<dbReference type="AlphaFoldDB" id="A0A1Q6DSE7"/>
<dbReference type="InParanoid" id="A0A1Q6DSE7"/>
<accession>A0A1Q6DSE7</accession>
<name>A0A1Q6DSE7_METT1</name>
<dbReference type="Proteomes" id="UP000185744">
    <property type="component" value="Unassembled WGS sequence"/>
</dbReference>
<dbReference type="STRING" id="1903181.BTN85_1937"/>
<dbReference type="EMBL" id="MSDW01000002">
    <property type="protein sequence ID" value="OKY77289.1"/>
    <property type="molecule type" value="Genomic_DNA"/>
</dbReference>
<evidence type="ECO:0000313" key="1">
    <source>
        <dbReference type="EMBL" id="OKY77289.1"/>
    </source>
</evidence>
<reference evidence="1" key="1">
    <citation type="submission" date="2016-12" db="EMBL/GenBank/DDBJ databases">
        <title>Discovery of methanogenic haloarchaea.</title>
        <authorList>
            <person name="Sorokin D.Y."/>
            <person name="Makarova K.S."/>
            <person name="Abbas B."/>
            <person name="Ferrer M."/>
            <person name="Golyshin P.N."/>
        </authorList>
    </citation>
    <scope>NUCLEOTIDE SEQUENCE [LARGE SCALE GENOMIC DNA]</scope>
    <source>
        <strain evidence="1">HMET1</strain>
    </source>
</reference>